<evidence type="ECO:0000256" key="2">
    <source>
        <dbReference type="PROSITE-ProRule" id="PRU00335"/>
    </source>
</evidence>
<dbReference type="EMBL" id="CP102487">
    <property type="protein sequence ID" value="UUX59783.1"/>
    <property type="molecule type" value="Genomic_DNA"/>
</dbReference>
<dbReference type="Proteomes" id="UP001060018">
    <property type="component" value="Chromosome"/>
</dbReference>
<dbReference type="InterPro" id="IPR009057">
    <property type="entry name" value="Homeodomain-like_sf"/>
</dbReference>
<dbReference type="Gene3D" id="1.10.357.10">
    <property type="entry name" value="Tetracycline Repressor, domain 2"/>
    <property type="match status" value="1"/>
</dbReference>
<dbReference type="InterPro" id="IPR001647">
    <property type="entry name" value="HTH_TetR"/>
</dbReference>
<dbReference type="RefSeq" id="WP_257746014.1">
    <property type="nucleotide sequence ID" value="NZ_CP102487.1"/>
</dbReference>
<evidence type="ECO:0000259" key="3">
    <source>
        <dbReference type="PROSITE" id="PS50977"/>
    </source>
</evidence>
<dbReference type="GO" id="GO:0003677">
    <property type="term" value="F:DNA binding"/>
    <property type="evidence" value="ECO:0007669"/>
    <property type="project" value="UniProtKB-UniRule"/>
</dbReference>
<organism evidence="4 5">
    <name type="scientific">Glutamicibacter halophytocola</name>
    <dbReference type="NCBI Taxonomy" id="1933880"/>
    <lineage>
        <taxon>Bacteria</taxon>
        <taxon>Bacillati</taxon>
        <taxon>Actinomycetota</taxon>
        <taxon>Actinomycetes</taxon>
        <taxon>Micrococcales</taxon>
        <taxon>Micrococcaceae</taxon>
        <taxon>Glutamicibacter</taxon>
    </lineage>
</organism>
<evidence type="ECO:0000313" key="5">
    <source>
        <dbReference type="Proteomes" id="UP001060018"/>
    </source>
</evidence>
<sequence>MTSLSTGTRREQNKRATKQAIVDAVAHLLRQGTDSALTAHQISDAAGISRRTLFNYFPTVDAIYSYPLHQVLDSMVESMGMASDSIPLLESIIQALKSDEVTQQLGQVAHFGAYVIGNEANGCITANVNEWQQATMDVLEKLGHRYPQADSFSIRVLTHALLGAGQAAFDEWMEHIPANQNQSMDISPELLATFHTLVTKAMHTLEQGFNHFPLTNTCTSTSKDI</sequence>
<feature type="domain" description="HTH tetR-type" evidence="3">
    <location>
        <begin position="15"/>
        <end position="75"/>
    </location>
</feature>
<gene>
    <name evidence="4" type="ORF">NUH22_03950</name>
</gene>
<proteinExistence type="predicted"/>
<evidence type="ECO:0000256" key="1">
    <source>
        <dbReference type="ARBA" id="ARBA00023125"/>
    </source>
</evidence>
<accession>A0AA94XZB6</accession>
<dbReference type="PROSITE" id="PS50977">
    <property type="entry name" value="HTH_TETR_2"/>
    <property type="match status" value="1"/>
</dbReference>
<dbReference type="SUPFAM" id="SSF46689">
    <property type="entry name" value="Homeodomain-like"/>
    <property type="match status" value="1"/>
</dbReference>
<protein>
    <submittedName>
        <fullName evidence="4">TetR/AcrR family transcriptional regulator</fullName>
    </submittedName>
</protein>
<reference evidence="4" key="1">
    <citation type="journal article" date="2022" name="Pest Manag. Sci.">
        <title>Glutamicibacter halophytocola-mediated host fitness of potato tuber moth on Solanaceae crops.</title>
        <authorList>
            <person name="Wang W."/>
            <person name="Xiao G."/>
            <person name="Du G."/>
            <person name="Chang L."/>
            <person name="Yang Y."/>
            <person name="Ye J."/>
            <person name="Chen B."/>
        </authorList>
    </citation>
    <scope>NUCLEOTIDE SEQUENCE</scope>
    <source>
        <strain evidence="4">S2</strain>
    </source>
</reference>
<feature type="DNA-binding region" description="H-T-H motif" evidence="2">
    <location>
        <begin position="38"/>
        <end position="57"/>
    </location>
</feature>
<dbReference type="AlphaFoldDB" id="A0AA94XZB6"/>
<keyword evidence="1 2" id="KW-0238">DNA-binding</keyword>
<name>A0AA94XZB6_9MICC</name>
<evidence type="ECO:0000313" key="4">
    <source>
        <dbReference type="EMBL" id="UUX59783.1"/>
    </source>
</evidence>